<organism evidence="1 2">
    <name type="scientific">Cichlidogyrus casuarinus</name>
    <dbReference type="NCBI Taxonomy" id="1844966"/>
    <lineage>
        <taxon>Eukaryota</taxon>
        <taxon>Metazoa</taxon>
        <taxon>Spiralia</taxon>
        <taxon>Lophotrochozoa</taxon>
        <taxon>Platyhelminthes</taxon>
        <taxon>Monogenea</taxon>
        <taxon>Monopisthocotylea</taxon>
        <taxon>Dactylogyridea</taxon>
        <taxon>Ancyrocephalidae</taxon>
        <taxon>Cichlidogyrus</taxon>
    </lineage>
</organism>
<evidence type="ECO:0000313" key="1">
    <source>
        <dbReference type="EMBL" id="KAL3312036.1"/>
    </source>
</evidence>
<reference evidence="1 2" key="1">
    <citation type="submission" date="2024-11" db="EMBL/GenBank/DDBJ databases">
        <title>Adaptive evolution of stress response genes in parasites aligns with host niche diversity.</title>
        <authorList>
            <person name="Hahn C."/>
            <person name="Resl P."/>
        </authorList>
    </citation>
    <scope>NUCLEOTIDE SEQUENCE [LARGE SCALE GENOMIC DNA]</scope>
    <source>
        <strain evidence="1">EGGRZ-B1_66</strain>
        <tissue evidence="1">Body</tissue>
    </source>
</reference>
<dbReference type="InterPro" id="IPR011009">
    <property type="entry name" value="Kinase-like_dom_sf"/>
</dbReference>
<name>A0ABD2Q1N3_9PLAT</name>
<dbReference type="Proteomes" id="UP001626550">
    <property type="component" value="Unassembled WGS sequence"/>
</dbReference>
<evidence type="ECO:0000313" key="2">
    <source>
        <dbReference type="Proteomes" id="UP001626550"/>
    </source>
</evidence>
<protein>
    <recommendedName>
        <fullName evidence="3">Protein kinase domain-containing protein</fullName>
    </recommendedName>
</protein>
<keyword evidence="2" id="KW-1185">Reference proteome</keyword>
<evidence type="ECO:0008006" key="3">
    <source>
        <dbReference type="Google" id="ProtNLM"/>
    </source>
</evidence>
<comment type="caution">
    <text evidence="1">The sequence shown here is derived from an EMBL/GenBank/DDBJ whole genome shotgun (WGS) entry which is preliminary data.</text>
</comment>
<proteinExistence type="predicted"/>
<dbReference type="Gene3D" id="1.10.510.10">
    <property type="entry name" value="Transferase(Phosphotransferase) domain 1"/>
    <property type="match status" value="1"/>
</dbReference>
<dbReference type="AlphaFoldDB" id="A0ABD2Q1N3"/>
<sequence>MFSNSLPTCTLQLWLPPELLSTGRPPTYASDVFMLARLIQELFHPIEFLTNGLAQVEESRIPPGLQLALNSTLKRNPEERLNCKQLHRVILHNLNPENATKLKPPEFNSLGKRRADASRNASCQARIQKTPISALKVAPKTTFKVVEKKQRTRFGDEDSDGLIVGSLDLNFATFQWDYGPSKTTIVDASASDEKKVSMVEIEVQTDLSMVEESDQQKMLQEPLVYQYDPMDNLGPSYPHHRSVGELVQAFERIGGIRQHNFPMSMSLVHTGSFLSPSFVRSTRDDILLTTHRSYLEDHQVPIYYSILDLNSEEETSSASSDFFNTLDAIKDDCLVHRVDSPPLSVLSIPSTMKKPLSDMRSRSTCTPRVEIEYAQRSCAVGTDNEVTENVMDPPSGIKATSSIVVTTASYEDRGTPIHEASSCYSSACKALPVPPKHKPTLEPIQQSLPRPTKKASTVSDMVKVYEKRNSLKPDLGRHSYVPTSPNQHFIPYRSNSLYSSAPKASEHRRSPIPVS</sequence>
<dbReference type="EMBL" id="JBJKFK010001899">
    <property type="protein sequence ID" value="KAL3312036.1"/>
    <property type="molecule type" value="Genomic_DNA"/>
</dbReference>
<dbReference type="SUPFAM" id="SSF56112">
    <property type="entry name" value="Protein kinase-like (PK-like)"/>
    <property type="match status" value="1"/>
</dbReference>
<gene>
    <name evidence="1" type="ORF">Ciccas_009378</name>
</gene>
<accession>A0ABD2Q1N3</accession>